<name>C1DV52_SULAA</name>
<dbReference type="HOGENOM" id="CLU_1980444_0_0_0"/>
<evidence type="ECO:0000313" key="1">
    <source>
        <dbReference type="EMBL" id="ACN99383.1"/>
    </source>
</evidence>
<dbReference type="Proteomes" id="UP000001369">
    <property type="component" value="Chromosome"/>
</dbReference>
<dbReference type="STRING" id="204536.SULAZ_1016"/>
<reference evidence="1 2" key="1">
    <citation type="journal article" date="2009" name="J. Bacteriol.">
        <title>Complete and draft genome sequences of six members of the Aquificales.</title>
        <authorList>
            <person name="Reysenbach A.L."/>
            <person name="Hamamura N."/>
            <person name="Podar M."/>
            <person name="Griffiths E."/>
            <person name="Ferreira S."/>
            <person name="Hochstein R."/>
            <person name="Heidelberg J."/>
            <person name="Johnson J."/>
            <person name="Mead D."/>
            <person name="Pohorille A."/>
            <person name="Sarmiento M."/>
            <person name="Schweighofer K."/>
            <person name="Seshadri R."/>
            <person name="Voytek M.A."/>
        </authorList>
    </citation>
    <scope>NUCLEOTIDE SEQUENCE [LARGE SCALE GENOMIC DNA]</scope>
    <source>
        <strain evidence="2">Az-Fu1 / DSM 15241 / OCM 825</strain>
    </source>
</reference>
<protein>
    <recommendedName>
        <fullName evidence="3">DUF29 domain-containing protein</fullName>
    </recommendedName>
</protein>
<dbReference type="AlphaFoldDB" id="C1DV52"/>
<evidence type="ECO:0000313" key="2">
    <source>
        <dbReference type="Proteomes" id="UP000001369"/>
    </source>
</evidence>
<dbReference type="RefSeq" id="WP_012674701.1">
    <property type="nucleotide sequence ID" value="NC_012438.1"/>
</dbReference>
<evidence type="ECO:0008006" key="3">
    <source>
        <dbReference type="Google" id="ProtNLM"/>
    </source>
</evidence>
<keyword evidence="2" id="KW-1185">Reference proteome</keyword>
<dbReference type="PANTHER" id="PTHR34235:SF4">
    <property type="entry name" value="SLR0291 PROTEIN"/>
    <property type="match status" value="1"/>
</dbReference>
<dbReference type="InterPro" id="IPR002636">
    <property type="entry name" value="DUF29"/>
</dbReference>
<dbReference type="Pfam" id="PF01724">
    <property type="entry name" value="DUF29"/>
    <property type="match status" value="1"/>
</dbReference>
<dbReference type="Gene3D" id="1.20.1220.20">
    <property type="entry name" value="Uncharcterised protein PF01724"/>
    <property type="match status" value="1"/>
</dbReference>
<accession>C1DV52</accession>
<organism evidence="1 2">
    <name type="scientific">Sulfurihydrogenibium azorense (strain DSM 15241 / OCM 825 / Az-Fu1)</name>
    <dbReference type="NCBI Taxonomy" id="204536"/>
    <lineage>
        <taxon>Bacteria</taxon>
        <taxon>Pseudomonadati</taxon>
        <taxon>Aquificota</taxon>
        <taxon>Aquificia</taxon>
        <taxon>Aquificales</taxon>
        <taxon>Hydrogenothermaceae</taxon>
        <taxon>Sulfurihydrogenibium</taxon>
    </lineage>
</organism>
<gene>
    <name evidence="1" type="ordered locus">SULAZ_1016</name>
</gene>
<proteinExistence type="predicted"/>
<dbReference type="PANTHER" id="PTHR34235">
    <property type="entry name" value="SLR1203 PROTEIN-RELATED"/>
    <property type="match status" value="1"/>
</dbReference>
<sequence length="126" mass="15295">MVEIKQDLKKLYEKDYYNWLIENIKLLKEKDFVYKWENYPNLRSKIWRISIITSQDKIKRLLEENPSLKSKIEKCLEDAWKDATGWIAQETDKDLEDLPLKSPYSFDEIMSFNPKKEDVAKWPYNL</sequence>
<dbReference type="OrthoDB" id="14295at2"/>
<dbReference type="EMBL" id="CP001229">
    <property type="protein sequence ID" value="ACN99383.1"/>
    <property type="molecule type" value="Genomic_DNA"/>
</dbReference>
<dbReference type="KEGG" id="saf:SULAZ_1016"/>